<dbReference type="STRING" id="767519.SAMN05216559_0396"/>
<sequence length="349" mass="39656">MNRSEAVQELMKRNYEVDPLQFEHLCKLVIEEIERPEGIETTRRSKDGGIDVRGFVGGKLYNGEFGVQVKQYDSKVSSGAVRGLAGSLQSGGCRFGTLITTSSFTSDAIAEVNDTDSFSLELIDGEELAELMLDNELGVKQQPGEDSEEYIIDPEFWGRFEKFSGDLIPSWQVPQADSDFILGLTLTAVKNGVRYKPEIAEYLARETEDNWTPRQADYYTTAGQILGYLEEGKSNEDSLDMRRWSLTEAGDEYVSLRSTGKEELASDHLAQRISRVDIIEEIVSEVKEEYKIPRSRVEEIIRENTEVTGTTVRRRTSTVGKWLGRHPDVKRMESGMVWFEYYKMDLTDF</sequence>
<dbReference type="EMBL" id="FOZK01000001">
    <property type="protein sequence ID" value="SFR87727.1"/>
    <property type="molecule type" value="Genomic_DNA"/>
</dbReference>
<protein>
    <submittedName>
        <fullName evidence="3">Restriction system protein</fullName>
    </submittedName>
</protein>
<evidence type="ECO:0000313" key="4">
    <source>
        <dbReference type="Proteomes" id="UP000199062"/>
    </source>
</evidence>
<dbReference type="PANTHER" id="PTHR30015:SF7">
    <property type="entry name" value="TYPE IV METHYL-DIRECTED RESTRICTION ENZYME ECOKMRR"/>
    <property type="match status" value="1"/>
</dbReference>
<dbReference type="Pfam" id="PF04471">
    <property type="entry name" value="Mrr_cat"/>
    <property type="match status" value="1"/>
</dbReference>
<dbReference type="PANTHER" id="PTHR30015">
    <property type="entry name" value="MRR RESTRICTION SYSTEM PROTEIN"/>
    <property type="match status" value="1"/>
</dbReference>
<accession>A0A1I6K950</accession>
<dbReference type="Proteomes" id="UP000199062">
    <property type="component" value="Unassembled WGS sequence"/>
</dbReference>
<dbReference type="SUPFAM" id="SSF52980">
    <property type="entry name" value="Restriction endonuclease-like"/>
    <property type="match status" value="1"/>
</dbReference>
<dbReference type="AlphaFoldDB" id="A0A1I6K950"/>
<organism evidence="3 4">
    <name type="scientific">Halomicrobium zhouii</name>
    <dbReference type="NCBI Taxonomy" id="767519"/>
    <lineage>
        <taxon>Archaea</taxon>
        <taxon>Methanobacteriati</taxon>
        <taxon>Methanobacteriota</taxon>
        <taxon>Stenosarchaea group</taxon>
        <taxon>Halobacteria</taxon>
        <taxon>Halobacteriales</taxon>
        <taxon>Haloarculaceae</taxon>
        <taxon>Halomicrobium</taxon>
    </lineage>
</organism>
<keyword evidence="4" id="KW-1185">Reference proteome</keyword>
<dbReference type="RefSeq" id="WP_177227111.1">
    <property type="nucleotide sequence ID" value="NZ_FOZK01000001.1"/>
</dbReference>
<dbReference type="InterPro" id="IPR052906">
    <property type="entry name" value="Type_IV_Methyl-Rstrct_Enzyme"/>
</dbReference>
<feature type="domain" description="DUF7226" evidence="2">
    <location>
        <begin position="210"/>
        <end position="323"/>
    </location>
</feature>
<dbReference type="InterPro" id="IPR011335">
    <property type="entry name" value="Restrct_endonuc-II-like"/>
</dbReference>
<dbReference type="OrthoDB" id="219777at2157"/>
<dbReference type="InterPro" id="IPR007560">
    <property type="entry name" value="Restrct_endonuc_IV_Mrr"/>
</dbReference>
<dbReference type="Gene3D" id="3.40.1350.10">
    <property type="match status" value="1"/>
</dbReference>
<dbReference type="GO" id="GO:0009307">
    <property type="term" value="P:DNA restriction-modification system"/>
    <property type="evidence" value="ECO:0007669"/>
    <property type="project" value="InterPro"/>
</dbReference>
<reference evidence="3 4" key="1">
    <citation type="submission" date="2016-10" db="EMBL/GenBank/DDBJ databases">
        <authorList>
            <person name="de Groot N.N."/>
        </authorList>
    </citation>
    <scope>NUCLEOTIDE SEQUENCE [LARGE SCALE GENOMIC DNA]</scope>
    <source>
        <strain evidence="3 4">CGMCC 1.10457</strain>
    </source>
</reference>
<dbReference type="GO" id="GO:0003677">
    <property type="term" value="F:DNA binding"/>
    <property type="evidence" value="ECO:0007669"/>
    <property type="project" value="InterPro"/>
</dbReference>
<name>A0A1I6K950_9EURY</name>
<dbReference type="InterPro" id="IPR055650">
    <property type="entry name" value="DUF7226"/>
</dbReference>
<dbReference type="InterPro" id="IPR011856">
    <property type="entry name" value="tRNA_endonuc-like_dom_sf"/>
</dbReference>
<dbReference type="Pfam" id="PF23871">
    <property type="entry name" value="DUF7226"/>
    <property type="match status" value="1"/>
</dbReference>
<evidence type="ECO:0000313" key="3">
    <source>
        <dbReference type="EMBL" id="SFR87727.1"/>
    </source>
</evidence>
<evidence type="ECO:0000259" key="2">
    <source>
        <dbReference type="Pfam" id="PF23871"/>
    </source>
</evidence>
<proteinExistence type="predicted"/>
<gene>
    <name evidence="3" type="ORF">SAMN05216559_0396</name>
</gene>
<evidence type="ECO:0000259" key="1">
    <source>
        <dbReference type="Pfam" id="PF04471"/>
    </source>
</evidence>
<dbReference type="GO" id="GO:0015666">
    <property type="term" value="F:restriction endodeoxyribonuclease activity"/>
    <property type="evidence" value="ECO:0007669"/>
    <property type="project" value="TreeGrafter"/>
</dbReference>
<feature type="domain" description="Restriction endonuclease type IV Mrr" evidence="1">
    <location>
        <begin position="16"/>
        <end position="132"/>
    </location>
</feature>